<gene>
    <name evidence="1" type="primary">Nfu_g_1_014717</name>
</gene>
<dbReference type="AlphaFoldDB" id="A0A1A8FPT5"/>
<protein>
    <submittedName>
        <fullName evidence="1">Uncharacterized protein</fullName>
    </submittedName>
</protein>
<organism evidence="1">
    <name type="scientific">Nothobranchius korthausae</name>
    <dbReference type="NCBI Taxonomy" id="1143690"/>
    <lineage>
        <taxon>Eukaryota</taxon>
        <taxon>Metazoa</taxon>
        <taxon>Chordata</taxon>
        <taxon>Craniata</taxon>
        <taxon>Vertebrata</taxon>
        <taxon>Euteleostomi</taxon>
        <taxon>Actinopterygii</taxon>
        <taxon>Neopterygii</taxon>
        <taxon>Teleostei</taxon>
        <taxon>Neoteleostei</taxon>
        <taxon>Acanthomorphata</taxon>
        <taxon>Ovalentaria</taxon>
        <taxon>Atherinomorphae</taxon>
        <taxon>Cyprinodontiformes</taxon>
        <taxon>Nothobranchiidae</taxon>
        <taxon>Nothobranchius</taxon>
    </lineage>
</organism>
<name>A0A1A8FPT5_9TELE</name>
<accession>A0A1A8FPT5</accession>
<proteinExistence type="predicted"/>
<reference evidence="1" key="1">
    <citation type="submission" date="2016-05" db="EMBL/GenBank/DDBJ databases">
        <authorList>
            <person name="Lavstsen T."/>
            <person name="Jespersen J.S."/>
        </authorList>
    </citation>
    <scope>NUCLEOTIDE SEQUENCE</scope>
    <source>
        <tissue evidence="1">Brain</tissue>
    </source>
</reference>
<sequence length="149" mass="16483">KQQKLEQLCRLFGNCLARLSPPHFGEEVRYGCCCCGSFLCQRQPEGGLDLCHLLRPVQRPCHVVLHAPLLQVLHLQVLEGNPGACNLPTVSQGVHFQTVSHQLYCDSHGGEGPSRHLRRLHQETRGVSSNSPPLYVFLSLINALVSVIS</sequence>
<evidence type="ECO:0000313" key="1">
    <source>
        <dbReference type="EMBL" id="SBQ60149.1"/>
    </source>
</evidence>
<dbReference type="EMBL" id="HAEB01013622">
    <property type="protein sequence ID" value="SBQ60149.1"/>
    <property type="molecule type" value="Transcribed_RNA"/>
</dbReference>
<feature type="non-terminal residue" evidence="1">
    <location>
        <position position="1"/>
    </location>
</feature>
<reference evidence="1" key="2">
    <citation type="submission" date="2016-06" db="EMBL/GenBank/DDBJ databases">
        <title>The genome of a short-lived fish provides insights into sex chromosome evolution and the genetic control of aging.</title>
        <authorList>
            <person name="Reichwald K."/>
            <person name="Felder M."/>
            <person name="Petzold A."/>
            <person name="Koch P."/>
            <person name="Groth M."/>
            <person name="Platzer M."/>
        </authorList>
    </citation>
    <scope>NUCLEOTIDE SEQUENCE</scope>
    <source>
        <tissue evidence="1">Brain</tissue>
    </source>
</reference>